<name>A0A3D9L9Y2_9MICC</name>
<keyword evidence="4 9" id="KW-0540">Nuclease</keyword>
<dbReference type="GO" id="GO:0006364">
    <property type="term" value="P:rRNA processing"/>
    <property type="evidence" value="ECO:0007669"/>
    <property type="project" value="UniProtKB-UniRule"/>
</dbReference>
<keyword evidence="2 9" id="KW-0690">Ribosome biogenesis</keyword>
<sequence length="165" mass="17810">MRTLGGAPMAIEIVNESGAEVDEESLLALSRSVLESLHVHPGAELSVVCVDEAAMEQLHLEWMDLPDATDVMSFPMDELRPGTAEDPSPEGLLGDVVICPQVAAVQAARSGHSAADEVLLLLVHGLLHLLGFDHEEPEEKNEMFALQRQLLSDFLGRPAPDPTED</sequence>
<feature type="binding site" evidence="9">
    <location>
        <position position="128"/>
    </location>
    <ligand>
        <name>Zn(2+)</name>
        <dbReference type="ChEBI" id="CHEBI:29105"/>
        <note>catalytic</note>
    </ligand>
</feature>
<dbReference type="GO" id="GO:0004222">
    <property type="term" value="F:metalloendopeptidase activity"/>
    <property type="evidence" value="ECO:0007669"/>
    <property type="project" value="InterPro"/>
</dbReference>
<dbReference type="Pfam" id="PF02130">
    <property type="entry name" value="YbeY"/>
    <property type="match status" value="1"/>
</dbReference>
<accession>A0A3D9L9Y2</accession>
<dbReference type="Proteomes" id="UP000256727">
    <property type="component" value="Unassembled WGS sequence"/>
</dbReference>
<evidence type="ECO:0000256" key="3">
    <source>
        <dbReference type="ARBA" id="ARBA00022552"/>
    </source>
</evidence>
<comment type="caution">
    <text evidence="10">The sequence shown here is derived from an EMBL/GenBank/DDBJ whole genome shotgun (WGS) entry which is preliminary data.</text>
</comment>
<dbReference type="NCBIfam" id="TIGR00043">
    <property type="entry name" value="rRNA maturation RNase YbeY"/>
    <property type="match status" value="1"/>
</dbReference>
<dbReference type="PROSITE" id="PS01306">
    <property type="entry name" value="UPF0054"/>
    <property type="match status" value="1"/>
</dbReference>
<keyword evidence="7 9" id="KW-0378">Hydrolase</keyword>
<evidence type="ECO:0000256" key="9">
    <source>
        <dbReference type="HAMAP-Rule" id="MF_00009"/>
    </source>
</evidence>
<keyword evidence="9" id="KW-0963">Cytoplasm</keyword>
<keyword evidence="5 9" id="KW-0479">Metal-binding</keyword>
<evidence type="ECO:0000256" key="4">
    <source>
        <dbReference type="ARBA" id="ARBA00022722"/>
    </source>
</evidence>
<keyword evidence="6 9" id="KW-0255">Endonuclease</keyword>
<feature type="binding site" evidence="9">
    <location>
        <position position="134"/>
    </location>
    <ligand>
        <name>Zn(2+)</name>
        <dbReference type="ChEBI" id="CHEBI:29105"/>
        <note>catalytic</note>
    </ligand>
</feature>
<dbReference type="EC" id="3.1.-.-" evidence="9"/>
<dbReference type="Gene3D" id="3.40.390.30">
    <property type="entry name" value="Metalloproteases ('zincins'), catalytic domain"/>
    <property type="match status" value="1"/>
</dbReference>
<reference evidence="10 11" key="1">
    <citation type="submission" date="2018-07" db="EMBL/GenBank/DDBJ databases">
        <title>Sequencing the genomes of 1000 actinobacteria strains.</title>
        <authorList>
            <person name="Klenk H.-P."/>
        </authorList>
    </citation>
    <scope>NUCLEOTIDE SEQUENCE [LARGE SCALE GENOMIC DNA]</scope>
    <source>
        <strain evidence="10 11">DSM 14442</strain>
    </source>
</reference>
<evidence type="ECO:0000256" key="8">
    <source>
        <dbReference type="ARBA" id="ARBA00022833"/>
    </source>
</evidence>
<proteinExistence type="inferred from homology"/>
<keyword evidence="3 9" id="KW-0698">rRNA processing</keyword>
<comment type="function">
    <text evidence="9">Single strand-specific metallo-endoribonuclease involved in late-stage 70S ribosome quality control and in maturation of the 3' terminus of the 16S rRNA.</text>
</comment>
<keyword evidence="11" id="KW-1185">Reference proteome</keyword>
<evidence type="ECO:0000256" key="2">
    <source>
        <dbReference type="ARBA" id="ARBA00022517"/>
    </source>
</evidence>
<protein>
    <recommendedName>
        <fullName evidence="9">Endoribonuclease YbeY</fullName>
        <ecNumber evidence="9">3.1.-.-</ecNumber>
    </recommendedName>
</protein>
<dbReference type="InterPro" id="IPR002036">
    <property type="entry name" value="YbeY"/>
</dbReference>
<comment type="similarity">
    <text evidence="1 9">Belongs to the endoribonuclease YbeY family.</text>
</comment>
<comment type="cofactor">
    <cofactor evidence="9">
        <name>Zn(2+)</name>
        <dbReference type="ChEBI" id="CHEBI:29105"/>
    </cofactor>
    <text evidence="9">Binds 1 zinc ion.</text>
</comment>
<dbReference type="GO" id="GO:0004521">
    <property type="term" value="F:RNA endonuclease activity"/>
    <property type="evidence" value="ECO:0007669"/>
    <property type="project" value="UniProtKB-UniRule"/>
</dbReference>
<dbReference type="PANTHER" id="PTHR46986:SF1">
    <property type="entry name" value="ENDORIBONUCLEASE YBEY, CHLOROPLASTIC"/>
    <property type="match status" value="1"/>
</dbReference>
<dbReference type="GO" id="GO:0008270">
    <property type="term" value="F:zinc ion binding"/>
    <property type="evidence" value="ECO:0007669"/>
    <property type="project" value="UniProtKB-UniRule"/>
</dbReference>
<dbReference type="AlphaFoldDB" id="A0A3D9L9Y2"/>
<feature type="binding site" evidence="9">
    <location>
        <position position="124"/>
    </location>
    <ligand>
        <name>Zn(2+)</name>
        <dbReference type="ChEBI" id="CHEBI:29105"/>
        <note>catalytic</note>
    </ligand>
</feature>
<evidence type="ECO:0000256" key="7">
    <source>
        <dbReference type="ARBA" id="ARBA00022801"/>
    </source>
</evidence>
<dbReference type="PANTHER" id="PTHR46986">
    <property type="entry name" value="ENDORIBONUCLEASE YBEY, CHLOROPLASTIC"/>
    <property type="match status" value="1"/>
</dbReference>
<dbReference type="SUPFAM" id="SSF55486">
    <property type="entry name" value="Metalloproteases ('zincins'), catalytic domain"/>
    <property type="match status" value="1"/>
</dbReference>
<evidence type="ECO:0000256" key="6">
    <source>
        <dbReference type="ARBA" id="ARBA00022759"/>
    </source>
</evidence>
<dbReference type="InterPro" id="IPR023091">
    <property type="entry name" value="MetalPrtase_cat_dom_sf_prd"/>
</dbReference>
<dbReference type="InterPro" id="IPR020549">
    <property type="entry name" value="YbeY_CS"/>
</dbReference>
<dbReference type="HAMAP" id="MF_00009">
    <property type="entry name" value="Endoribonucl_YbeY"/>
    <property type="match status" value="1"/>
</dbReference>
<evidence type="ECO:0000313" key="11">
    <source>
        <dbReference type="Proteomes" id="UP000256727"/>
    </source>
</evidence>
<evidence type="ECO:0000313" key="10">
    <source>
        <dbReference type="EMBL" id="REE03161.1"/>
    </source>
</evidence>
<comment type="subcellular location">
    <subcellularLocation>
        <location evidence="9">Cytoplasm</location>
    </subcellularLocation>
</comment>
<dbReference type="EMBL" id="QREH01000001">
    <property type="protein sequence ID" value="REE03161.1"/>
    <property type="molecule type" value="Genomic_DNA"/>
</dbReference>
<evidence type="ECO:0000256" key="1">
    <source>
        <dbReference type="ARBA" id="ARBA00010875"/>
    </source>
</evidence>
<evidence type="ECO:0000256" key="5">
    <source>
        <dbReference type="ARBA" id="ARBA00022723"/>
    </source>
</evidence>
<keyword evidence="8 9" id="KW-0862">Zinc</keyword>
<gene>
    <name evidence="9" type="primary">ybeY</name>
    <name evidence="10" type="ORF">C8E99_0965</name>
</gene>
<dbReference type="GO" id="GO:0005737">
    <property type="term" value="C:cytoplasm"/>
    <property type="evidence" value="ECO:0007669"/>
    <property type="project" value="UniProtKB-SubCell"/>
</dbReference>
<organism evidence="10 11">
    <name type="scientific">Citricoccus muralis</name>
    <dbReference type="NCBI Taxonomy" id="169134"/>
    <lineage>
        <taxon>Bacteria</taxon>
        <taxon>Bacillati</taxon>
        <taxon>Actinomycetota</taxon>
        <taxon>Actinomycetes</taxon>
        <taxon>Micrococcales</taxon>
        <taxon>Micrococcaceae</taxon>
        <taxon>Citricoccus</taxon>
    </lineage>
</organism>